<dbReference type="NCBIfam" id="NF004076">
    <property type="entry name" value="PRK05581.1-4"/>
    <property type="match status" value="1"/>
</dbReference>
<evidence type="ECO:0000256" key="9">
    <source>
        <dbReference type="ARBA" id="ARBA00023235"/>
    </source>
</evidence>
<dbReference type="EMBL" id="UINC01021050">
    <property type="protein sequence ID" value="SVA87787.1"/>
    <property type="molecule type" value="Genomic_DNA"/>
</dbReference>
<dbReference type="Pfam" id="PF00834">
    <property type="entry name" value="Ribul_P_3_epim"/>
    <property type="match status" value="1"/>
</dbReference>
<keyword evidence="8" id="KW-0479">Metal-binding</keyword>
<keyword evidence="9" id="KW-0413">Isomerase</keyword>
<dbReference type="SUPFAM" id="SSF51366">
    <property type="entry name" value="Ribulose-phoshate binding barrel"/>
    <property type="match status" value="1"/>
</dbReference>
<comment type="cofactor">
    <cofactor evidence="5">
        <name>Fe(2+)</name>
        <dbReference type="ChEBI" id="CHEBI:29033"/>
    </cofactor>
</comment>
<name>A0A381ZGB6_9ZZZZ</name>
<comment type="cofactor">
    <cofactor evidence="4">
        <name>Zn(2+)</name>
        <dbReference type="ChEBI" id="CHEBI:29105"/>
    </cofactor>
</comment>
<evidence type="ECO:0000256" key="2">
    <source>
        <dbReference type="ARBA" id="ARBA00001936"/>
    </source>
</evidence>
<dbReference type="AlphaFoldDB" id="A0A381ZGB6"/>
<dbReference type="NCBIfam" id="TIGR01163">
    <property type="entry name" value="rpe"/>
    <property type="match status" value="1"/>
</dbReference>
<accession>A0A381ZGB6</accession>
<organism evidence="10">
    <name type="scientific">marine metagenome</name>
    <dbReference type="NCBI Taxonomy" id="408172"/>
    <lineage>
        <taxon>unclassified sequences</taxon>
        <taxon>metagenomes</taxon>
        <taxon>ecological metagenomes</taxon>
    </lineage>
</organism>
<dbReference type="CDD" id="cd00429">
    <property type="entry name" value="RPE"/>
    <property type="match status" value="1"/>
</dbReference>
<evidence type="ECO:0000256" key="5">
    <source>
        <dbReference type="ARBA" id="ARBA00001954"/>
    </source>
</evidence>
<dbReference type="InterPro" id="IPR013785">
    <property type="entry name" value="Aldolase_TIM"/>
</dbReference>
<dbReference type="GO" id="GO:0005737">
    <property type="term" value="C:cytoplasm"/>
    <property type="evidence" value="ECO:0007669"/>
    <property type="project" value="UniProtKB-ARBA"/>
</dbReference>
<comment type="similarity">
    <text evidence="6">Belongs to the ribulose-phosphate 3-epimerase family.</text>
</comment>
<evidence type="ECO:0000256" key="4">
    <source>
        <dbReference type="ARBA" id="ARBA00001947"/>
    </source>
</evidence>
<comment type="cofactor">
    <cofactor evidence="2">
        <name>Mn(2+)</name>
        <dbReference type="ChEBI" id="CHEBI:29035"/>
    </cofactor>
</comment>
<protein>
    <recommendedName>
        <fullName evidence="7">ribulose-phosphate 3-epimerase</fullName>
        <ecNumber evidence="7">5.1.3.1</ecNumber>
    </recommendedName>
</protein>
<gene>
    <name evidence="10" type="ORF">METZ01_LOCUS140641</name>
</gene>
<dbReference type="PANTHER" id="PTHR11749">
    <property type="entry name" value="RIBULOSE-5-PHOSPHATE-3-EPIMERASE"/>
    <property type="match status" value="1"/>
</dbReference>
<dbReference type="FunFam" id="3.20.20.70:FF:000004">
    <property type="entry name" value="Ribulose-phosphate 3-epimerase"/>
    <property type="match status" value="1"/>
</dbReference>
<dbReference type="GO" id="GO:0006098">
    <property type="term" value="P:pentose-phosphate shunt"/>
    <property type="evidence" value="ECO:0007669"/>
    <property type="project" value="InterPro"/>
</dbReference>
<dbReference type="InterPro" id="IPR026019">
    <property type="entry name" value="Ribul_P_3_epim"/>
</dbReference>
<evidence type="ECO:0000256" key="3">
    <source>
        <dbReference type="ARBA" id="ARBA00001941"/>
    </source>
</evidence>
<comment type="catalytic activity">
    <reaction evidence="1">
        <text>D-ribulose 5-phosphate = D-xylulose 5-phosphate</text>
        <dbReference type="Rhea" id="RHEA:13677"/>
        <dbReference type="ChEBI" id="CHEBI:57737"/>
        <dbReference type="ChEBI" id="CHEBI:58121"/>
        <dbReference type="EC" id="5.1.3.1"/>
    </reaction>
</comment>
<dbReference type="GO" id="GO:0046872">
    <property type="term" value="F:metal ion binding"/>
    <property type="evidence" value="ECO:0007669"/>
    <property type="project" value="UniProtKB-KW"/>
</dbReference>
<sequence>MDGRYVPNLTFGSVVIENLNKYTNLPLDAHLMVVDPDRHINNFIKAGVHHITVHVEAANHLHSVINKIKEAGLKAGVALNPSTPISAIEEVLPFIDIALILTVNPGFSGQTLIPSALNKATKLKNIIQDKGYAVEIEVDGGVNPKTADLVARSGADTVVAGSAIFNNKVSISQAMDNLRSKLQKPFS</sequence>
<dbReference type="GO" id="GO:0005975">
    <property type="term" value="P:carbohydrate metabolic process"/>
    <property type="evidence" value="ECO:0007669"/>
    <property type="project" value="InterPro"/>
</dbReference>
<reference evidence="10" key="1">
    <citation type="submission" date="2018-05" db="EMBL/GenBank/DDBJ databases">
        <authorList>
            <person name="Lanie J.A."/>
            <person name="Ng W.-L."/>
            <person name="Kazmierczak K.M."/>
            <person name="Andrzejewski T.M."/>
            <person name="Davidsen T.M."/>
            <person name="Wayne K.J."/>
            <person name="Tettelin H."/>
            <person name="Glass J.I."/>
            <person name="Rusch D."/>
            <person name="Podicherti R."/>
            <person name="Tsui H.-C.T."/>
            <person name="Winkler M.E."/>
        </authorList>
    </citation>
    <scope>NUCLEOTIDE SEQUENCE</scope>
</reference>
<dbReference type="InterPro" id="IPR011060">
    <property type="entry name" value="RibuloseP-bd_barrel"/>
</dbReference>
<dbReference type="EC" id="5.1.3.1" evidence="7"/>
<proteinExistence type="inferred from homology"/>
<dbReference type="Gene3D" id="3.20.20.70">
    <property type="entry name" value="Aldolase class I"/>
    <property type="match status" value="1"/>
</dbReference>
<evidence type="ECO:0000313" key="10">
    <source>
        <dbReference type="EMBL" id="SVA87787.1"/>
    </source>
</evidence>
<evidence type="ECO:0000256" key="6">
    <source>
        <dbReference type="ARBA" id="ARBA00009541"/>
    </source>
</evidence>
<evidence type="ECO:0000256" key="7">
    <source>
        <dbReference type="ARBA" id="ARBA00013188"/>
    </source>
</evidence>
<evidence type="ECO:0000256" key="1">
    <source>
        <dbReference type="ARBA" id="ARBA00001782"/>
    </source>
</evidence>
<dbReference type="InterPro" id="IPR000056">
    <property type="entry name" value="Ribul_P_3_epim-like"/>
</dbReference>
<comment type="cofactor">
    <cofactor evidence="3">
        <name>Co(2+)</name>
        <dbReference type="ChEBI" id="CHEBI:48828"/>
    </cofactor>
</comment>
<evidence type="ECO:0000256" key="8">
    <source>
        <dbReference type="ARBA" id="ARBA00022723"/>
    </source>
</evidence>
<dbReference type="GO" id="GO:0004750">
    <property type="term" value="F:D-ribulose-phosphate 3-epimerase activity"/>
    <property type="evidence" value="ECO:0007669"/>
    <property type="project" value="UniProtKB-EC"/>
</dbReference>